<organism evidence="1">
    <name type="scientific">marine metagenome</name>
    <dbReference type="NCBI Taxonomy" id="408172"/>
    <lineage>
        <taxon>unclassified sequences</taxon>
        <taxon>metagenomes</taxon>
        <taxon>ecological metagenomes</taxon>
    </lineage>
</organism>
<protein>
    <submittedName>
        <fullName evidence="1">Uncharacterized protein</fullName>
    </submittedName>
</protein>
<proteinExistence type="predicted"/>
<dbReference type="EMBL" id="UINC01050072">
    <property type="protein sequence ID" value="SVB62611.1"/>
    <property type="molecule type" value="Genomic_DNA"/>
</dbReference>
<name>A0A382FKW7_9ZZZZ</name>
<sequence>MKWLFIEVQYDEEVGEATDVLMDKAWEPINPIEQCDVYDYLSRVCAEAIDYEYKVIDQNKPKLVRVK</sequence>
<reference evidence="1" key="1">
    <citation type="submission" date="2018-05" db="EMBL/GenBank/DDBJ databases">
        <authorList>
            <person name="Lanie J.A."/>
            <person name="Ng W.-L."/>
            <person name="Kazmierczak K.M."/>
            <person name="Andrzejewski T.M."/>
            <person name="Davidsen T.M."/>
            <person name="Wayne K.J."/>
            <person name="Tettelin H."/>
            <person name="Glass J.I."/>
            <person name="Rusch D."/>
            <person name="Podicherti R."/>
            <person name="Tsui H.-C.T."/>
            <person name="Winkler M.E."/>
        </authorList>
    </citation>
    <scope>NUCLEOTIDE SEQUENCE</scope>
</reference>
<gene>
    <name evidence="1" type="ORF">METZ01_LOCUS215465</name>
</gene>
<evidence type="ECO:0000313" key="1">
    <source>
        <dbReference type="EMBL" id="SVB62611.1"/>
    </source>
</evidence>
<dbReference type="AlphaFoldDB" id="A0A382FKW7"/>
<accession>A0A382FKW7</accession>